<dbReference type="InterPro" id="IPR019821">
    <property type="entry name" value="Kinesin_motor_CS"/>
</dbReference>
<comment type="subcellular location">
    <subcellularLocation>
        <location evidence="1">Cytoplasm</location>
        <location evidence="1">Cytoskeleton</location>
    </subcellularLocation>
</comment>
<evidence type="ECO:0000256" key="5">
    <source>
        <dbReference type="ARBA" id="ARBA00022840"/>
    </source>
</evidence>
<evidence type="ECO:0000256" key="8">
    <source>
        <dbReference type="ARBA" id="ARBA00023212"/>
    </source>
</evidence>
<dbReference type="InterPro" id="IPR036961">
    <property type="entry name" value="Kinesin_motor_dom_sf"/>
</dbReference>
<sequence>MPQEEANAGTTAQLDDEIENVRVVVRTRPMDKNELSAGALSAISVDKINRAITVMKPNATANEPPKTYYFDNVFDGGSNQMDLYVDTARPIVDKVLEGYNGTILAYGQTGTGKTYTMSGNPDSPQTKGIIPNAFAHIFGHIAKAKENQKFLVRVSYMEIYNEEVRDLLGKDVGKSLEVKERPDIGVFVKDLSGYVVHNADDLENIMRLGNKNRAVGATKMNQESSRSHAIFSITVERSELGEGDVQHVRMGKLQLVDLAGSERQSKTQASGQRLKEATKINLSLSVLGNVISALVDGKSTHIPYRNSKLTRLLQDSLGGNSKTVMCATISPADSNYMETISTLRYASRAKNIQNRMHINEEPKDALLRHFQEEIARLHCDNAGSAQHRTLFAGQAVLQLS</sequence>
<dbReference type="GO" id="GO:0008017">
    <property type="term" value="F:microtubule binding"/>
    <property type="evidence" value="ECO:0007669"/>
    <property type="project" value="InterPro"/>
</dbReference>
<reference evidence="13" key="1">
    <citation type="submission" date="2006-01" db="EMBL/GenBank/DDBJ databases">
        <authorList>
            <person name="Stapleton M."/>
            <person name="Carlson J."/>
            <person name="Chavez C."/>
            <person name="Frise E."/>
            <person name="George R."/>
            <person name="Pacleb J."/>
            <person name="Park S."/>
            <person name="Wan K."/>
            <person name="Yu C."/>
            <person name="Celniker S."/>
        </authorList>
    </citation>
    <scope>NUCLEOTIDE SEQUENCE</scope>
</reference>
<dbReference type="PROSITE" id="PS50067">
    <property type="entry name" value="KINESIN_MOTOR_2"/>
    <property type="match status" value="1"/>
</dbReference>
<evidence type="ECO:0000256" key="10">
    <source>
        <dbReference type="PROSITE-ProRule" id="PRU00283"/>
    </source>
</evidence>
<dbReference type="PANTHER" id="PTHR47968">
    <property type="entry name" value="CENTROMERE PROTEIN E"/>
    <property type="match status" value="1"/>
</dbReference>
<dbReference type="SUPFAM" id="SSF52540">
    <property type="entry name" value="P-loop containing nucleoside triphosphate hydrolases"/>
    <property type="match status" value="1"/>
</dbReference>
<dbReference type="PANTHER" id="PTHR47968:SF50">
    <property type="entry name" value="KINESIN-LIKE PROTEIN"/>
    <property type="match status" value="1"/>
</dbReference>
<dbReference type="SMART" id="SM00129">
    <property type="entry name" value="KISc"/>
    <property type="match status" value="1"/>
</dbReference>
<evidence type="ECO:0000256" key="3">
    <source>
        <dbReference type="ARBA" id="ARBA00022701"/>
    </source>
</evidence>
<name>Q29QH5_DROME</name>
<protein>
    <recommendedName>
        <fullName evidence="11">Kinesin-like protein</fullName>
    </recommendedName>
</protein>
<dbReference type="Pfam" id="PF00225">
    <property type="entry name" value="Kinesin"/>
    <property type="match status" value="1"/>
</dbReference>
<evidence type="ECO:0000256" key="6">
    <source>
        <dbReference type="ARBA" id="ARBA00023054"/>
    </source>
</evidence>
<evidence type="ECO:0000256" key="9">
    <source>
        <dbReference type="ARBA" id="ARBA00060187"/>
    </source>
</evidence>
<dbReference type="ExpressionAtlas" id="Q29QH5">
    <property type="expression patterns" value="baseline and differential"/>
</dbReference>
<dbReference type="EMBL" id="BT024415">
    <property type="protein sequence ID" value="ABC86477.1"/>
    <property type="molecule type" value="mRNA"/>
</dbReference>
<dbReference type="PRINTS" id="PR00380">
    <property type="entry name" value="KINESINHEAVY"/>
</dbReference>
<evidence type="ECO:0000256" key="11">
    <source>
        <dbReference type="RuleBase" id="RU000394"/>
    </source>
</evidence>
<proteinExistence type="evidence at transcript level"/>
<dbReference type="PROSITE" id="PS00411">
    <property type="entry name" value="KINESIN_MOTOR_1"/>
    <property type="match status" value="1"/>
</dbReference>
<evidence type="ECO:0000256" key="7">
    <source>
        <dbReference type="ARBA" id="ARBA00023175"/>
    </source>
</evidence>
<dbReference type="VEuPathDB" id="VectorBase:FBgn0004380"/>
<dbReference type="HOGENOM" id="CLU_001485_22_3_1"/>
<dbReference type="GO" id="GO:0005874">
    <property type="term" value="C:microtubule"/>
    <property type="evidence" value="ECO:0007669"/>
    <property type="project" value="UniProtKB-KW"/>
</dbReference>
<dbReference type="GO" id="GO:0007018">
    <property type="term" value="P:microtubule-based movement"/>
    <property type="evidence" value="ECO:0007669"/>
    <property type="project" value="InterPro"/>
</dbReference>
<keyword evidence="6" id="KW-0175">Coiled coil</keyword>
<evidence type="ECO:0000256" key="4">
    <source>
        <dbReference type="ARBA" id="ARBA00022741"/>
    </source>
</evidence>
<keyword evidence="5 10" id="KW-0067">ATP-binding</keyword>
<evidence type="ECO:0000256" key="2">
    <source>
        <dbReference type="ARBA" id="ARBA00022490"/>
    </source>
</evidence>
<dbReference type="OrthoDB" id="3176171at2759"/>
<dbReference type="CDD" id="cd01371">
    <property type="entry name" value="KISc_KIF3"/>
    <property type="match status" value="1"/>
</dbReference>
<keyword evidence="2" id="KW-0963">Cytoplasm</keyword>
<dbReference type="GO" id="GO:0005524">
    <property type="term" value="F:ATP binding"/>
    <property type="evidence" value="ECO:0007669"/>
    <property type="project" value="UniProtKB-UniRule"/>
</dbReference>
<dbReference type="Gene3D" id="3.40.850.10">
    <property type="entry name" value="Kinesin motor domain"/>
    <property type="match status" value="1"/>
</dbReference>
<keyword evidence="8" id="KW-0206">Cytoskeleton</keyword>
<keyword evidence="4 10" id="KW-0547">Nucleotide-binding</keyword>
<evidence type="ECO:0000259" key="12">
    <source>
        <dbReference type="PROSITE" id="PS50067"/>
    </source>
</evidence>
<dbReference type="InterPro" id="IPR027417">
    <property type="entry name" value="P-loop_NTPase"/>
</dbReference>
<keyword evidence="7 10" id="KW-0505">Motor protein</keyword>
<evidence type="ECO:0000256" key="1">
    <source>
        <dbReference type="ARBA" id="ARBA00004245"/>
    </source>
</evidence>
<comment type="similarity">
    <text evidence="10 11">Belongs to the TRAFAC class myosin-kinesin ATPase superfamily. Kinesin family.</text>
</comment>
<organism evidence="13">
    <name type="scientific">Drosophila melanogaster</name>
    <name type="common">Fruit fly</name>
    <dbReference type="NCBI Taxonomy" id="7227"/>
    <lineage>
        <taxon>Eukaryota</taxon>
        <taxon>Metazoa</taxon>
        <taxon>Ecdysozoa</taxon>
        <taxon>Arthropoda</taxon>
        <taxon>Hexapoda</taxon>
        <taxon>Insecta</taxon>
        <taxon>Pterygota</taxon>
        <taxon>Neoptera</taxon>
        <taxon>Endopterygota</taxon>
        <taxon>Diptera</taxon>
        <taxon>Brachycera</taxon>
        <taxon>Muscomorpha</taxon>
        <taxon>Ephydroidea</taxon>
        <taxon>Drosophilidae</taxon>
        <taxon>Drosophila</taxon>
        <taxon>Sophophora</taxon>
    </lineage>
</organism>
<dbReference type="FunFam" id="3.40.850.10:FF:000029">
    <property type="entry name" value="Kinesin-like protein KIF17"/>
    <property type="match status" value="1"/>
</dbReference>
<dbReference type="InterPro" id="IPR027640">
    <property type="entry name" value="Kinesin-like_fam"/>
</dbReference>
<dbReference type="InterPro" id="IPR001752">
    <property type="entry name" value="Kinesin_motor_dom"/>
</dbReference>
<dbReference type="Bgee" id="FBgn0004380">
    <property type="expression patterns" value="Expressed in T neuron T5d (Drosophila) in embryonic/larval optic lobe (Drosophila) and 109 other cell types or tissues"/>
</dbReference>
<dbReference type="AlphaFoldDB" id="Q29QH5"/>
<feature type="binding site" evidence="10">
    <location>
        <begin position="107"/>
        <end position="114"/>
    </location>
    <ligand>
        <name>ATP</name>
        <dbReference type="ChEBI" id="CHEBI:30616"/>
    </ligand>
</feature>
<comment type="function">
    <text evidence="9">Plus-end directed microtubule motor that may be used for anterograde axonal transport and could conceivably move cargos in fly neurons different than those moved by kinesin heavy chain or other plus-end directed motors.</text>
</comment>
<dbReference type="GO" id="GO:0003777">
    <property type="term" value="F:microtubule motor activity"/>
    <property type="evidence" value="ECO:0007669"/>
    <property type="project" value="InterPro"/>
</dbReference>
<feature type="domain" description="Kinesin motor" evidence="12">
    <location>
        <begin position="20"/>
        <end position="352"/>
    </location>
</feature>
<evidence type="ECO:0000313" key="13">
    <source>
        <dbReference type="EMBL" id="ABC86477.1"/>
    </source>
</evidence>
<accession>Q29QH5</accession>
<keyword evidence="3 11" id="KW-0493">Microtubule</keyword>